<reference evidence="2" key="1">
    <citation type="submission" date="2020-01" db="EMBL/GenBank/DDBJ databases">
        <authorList>
            <consortium name="DOE Joint Genome Institute"/>
            <person name="Haridas S."/>
            <person name="Albert R."/>
            <person name="Binder M."/>
            <person name="Bloem J."/>
            <person name="Labutti K."/>
            <person name="Salamov A."/>
            <person name="Andreopoulos B."/>
            <person name="Baker S.E."/>
            <person name="Barry K."/>
            <person name="Bills G."/>
            <person name="Bluhm B.H."/>
            <person name="Cannon C."/>
            <person name="Castanera R."/>
            <person name="Culley D.E."/>
            <person name="Daum C."/>
            <person name="Ezra D."/>
            <person name="Gonzalez J.B."/>
            <person name="Henrissat B."/>
            <person name="Kuo A."/>
            <person name="Liang C."/>
            <person name="Lipzen A."/>
            <person name="Lutzoni F."/>
            <person name="Magnuson J."/>
            <person name="Mondo S."/>
            <person name="Nolan M."/>
            <person name="Ohm R."/>
            <person name="Pangilinan J."/>
            <person name="Park H.-J."/>
            <person name="Ramirez L."/>
            <person name="Alfaro M."/>
            <person name="Sun H."/>
            <person name="Tritt A."/>
            <person name="Yoshinaga Y."/>
            <person name="Zwiers L.-H."/>
            <person name="Turgeon B.G."/>
            <person name="Goodwin S.B."/>
            <person name="Spatafora J.W."/>
            <person name="Crous P.W."/>
            <person name="Grigoriev I.V."/>
        </authorList>
    </citation>
    <scope>NUCLEOTIDE SEQUENCE</scope>
    <source>
        <strain evidence="2">CBS 342.82</strain>
    </source>
</reference>
<keyword evidence="1" id="KW-1185">Reference proteome</keyword>
<dbReference type="Proteomes" id="UP000504637">
    <property type="component" value="Unplaced"/>
</dbReference>
<dbReference type="OrthoDB" id="3898541at2759"/>
<sequence length="125" mass="14139">MLHLQRGIRPRWHVQVSERRCHFNQRLTTIQCTNRQLSPSSLQTVQALADAHNGHNTVHLLKAYRLKRLRDESGIPFEKMMFIGDAIFPGGDNYPAKQGGLRIICIKDLDGTLAVIAAIVNRLSI</sequence>
<name>A0A6J3M3E5_9PEZI</name>
<evidence type="ECO:0000313" key="1">
    <source>
        <dbReference type="Proteomes" id="UP000504637"/>
    </source>
</evidence>
<protein>
    <recommendedName>
        <fullName evidence="3">HAD-like protein</fullName>
    </recommendedName>
</protein>
<dbReference type="GeneID" id="54362883"/>
<dbReference type="RefSeq" id="XP_033459556.1">
    <property type="nucleotide sequence ID" value="XM_033605083.1"/>
</dbReference>
<reference evidence="2" key="2">
    <citation type="submission" date="2020-04" db="EMBL/GenBank/DDBJ databases">
        <authorList>
            <consortium name="NCBI Genome Project"/>
        </authorList>
    </citation>
    <scope>NUCLEOTIDE SEQUENCE</scope>
    <source>
        <strain evidence="2">CBS 342.82</strain>
    </source>
</reference>
<dbReference type="InterPro" id="IPR023214">
    <property type="entry name" value="HAD_sf"/>
</dbReference>
<dbReference type="AlphaFoldDB" id="A0A6J3M3E5"/>
<accession>A0A6J3M3E5</accession>
<evidence type="ECO:0000313" key="2">
    <source>
        <dbReference type="RefSeq" id="XP_033459556.1"/>
    </source>
</evidence>
<dbReference type="Gene3D" id="3.40.50.1000">
    <property type="entry name" value="HAD superfamily/HAD-like"/>
    <property type="match status" value="1"/>
</dbReference>
<organism evidence="2">
    <name type="scientific">Dissoconium aciculare CBS 342.82</name>
    <dbReference type="NCBI Taxonomy" id="1314786"/>
    <lineage>
        <taxon>Eukaryota</taxon>
        <taxon>Fungi</taxon>
        <taxon>Dikarya</taxon>
        <taxon>Ascomycota</taxon>
        <taxon>Pezizomycotina</taxon>
        <taxon>Dothideomycetes</taxon>
        <taxon>Dothideomycetidae</taxon>
        <taxon>Mycosphaerellales</taxon>
        <taxon>Dissoconiaceae</taxon>
        <taxon>Dissoconium</taxon>
    </lineage>
</organism>
<proteinExistence type="predicted"/>
<reference evidence="2" key="3">
    <citation type="submission" date="2025-08" db="UniProtKB">
        <authorList>
            <consortium name="RefSeq"/>
        </authorList>
    </citation>
    <scope>IDENTIFICATION</scope>
    <source>
        <strain evidence="2">CBS 342.82</strain>
    </source>
</reference>
<gene>
    <name evidence="2" type="ORF">K489DRAFT_381301</name>
</gene>
<evidence type="ECO:0008006" key="3">
    <source>
        <dbReference type="Google" id="ProtNLM"/>
    </source>
</evidence>